<evidence type="ECO:0000313" key="5">
    <source>
        <dbReference type="EMBL" id="MFC7063770.1"/>
    </source>
</evidence>
<evidence type="ECO:0000259" key="4">
    <source>
        <dbReference type="PROSITE" id="PS51387"/>
    </source>
</evidence>
<dbReference type="EMBL" id="JBHSZV010000054">
    <property type="protein sequence ID" value="MFC7063770.1"/>
    <property type="molecule type" value="Genomic_DNA"/>
</dbReference>
<reference evidence="6" key="1">
    <citation type="journal article" date="2019" name="Int. J. Syst. Evol. Microbiol.">
        <title>The Global Catalogue of Microorganisms (GCM) 10K type strain sequencing project: providing services to taxonomists for standard genome sequencing and annotation.</title>
        <authorList>
            <consortium name="The Broad Institute Genomics Platform"/>
            <consortium name="The Broad Institute Genome Sequencing Center for Infectious Disease"/>
            <person name="Wu L."/>
            <person name="Ma J."/>
        </authorList>
    </citation>
    <scope>NUCLEOTIDE SEQUENCE [LARGE SCALE GENOMIC DNA]</scope>
    <source>
        <strain evidence="6">CGMCC 4.1621</strain>
    </source>
</reference>
<dbReference type="InterPro" id="IPR002346">
    <property type="entry name" value="Mopterin_DH_FAD-bd"/>
</dbReference>
<keyword evidence="3" id="KW-0560">Oxidoreductase</keyword>
<keyword evidence="6" id="KW-1185">Reference proteome</keyword>
<keyword evidence="2" id="KW-0274">FAD</keyword>
<dbReference type="Pfam" id="PF00941">
    <property type="entry name" value="FAD_binding_5"/>
    <property type="match status" value="1"/>
</dbReference>
<evidence type="ECO:0000256" key="3">
    <source>
        <dbReference type="ARBA" id="ARBA00023002"/>
    </source>
</evidence>
<accession>A0ABW2ES66</accession>
<feature type="domain" description="FAD-binding PCMH-type" evidence="4">
    <location>
        <begin position="9"/>
        <end position="190"/>
    </location>
</feature>
<dbReference type="PROSITE" id="PS51387">
    <property type="entry name" value="FAD_PCMH"/>
    <property type="match status" value="1"/>
</dbReference>
<comment type="caution">
    <text evidence="5">The sequence shown here is derived from an EMBL/GenBank/DDBJ whole genome shotgun (WGS) entry which is preliminary data.</text>
</comment>
<dbReference type="InterPro" id="IPR016166">
    <property type="entry name" value="FAD-bd_PCMH"/>
</dbReference>
<sequence>MVKGNEQVVRGEDTAAYESTLVWQPRNVKEAWSSKRKYGVDASFIAGGTLMQLQREQGIPFSRHLISLEKIDELKGIRYMDVEGETKLRIGALTTLTACEQELARHQPWTILAEAARQVASPAVRNRASIGGNVAYQIGDIIPALLALDAEISWFDGTSYHIESLCNYLQKDNIEFEPIVTSFLLPLSPVSSKTMTFYKKVGRREAFIPSLVTVAAYCYWNSENEIEYIRLAAGGGETSPQRFTNCEQFLNGKVLTEDDLGILYEQVMEEFIAEADHFASAHYRKTVAANIIVSEFEKLIY</sequence>
<dbReference type="SMART" id="SM01092">
    <property type="entry name" value="CO_deh_flav_C"/>
    <property type="match status" value="1"/>
</dbReference>
<dbReference type="Pfam" id="PF03450">
    <property type="entry name" value="CO_deh_flav_C"/>
    <property type="match status" value="1"/>
</dbReference>
<dbReference type="InterPro" id="IPR036683">
    <property type="entry name" value="CO_DH_flav_C_dom_sf"/>
</dbReference>
<keyword evidence="1" id="KW-0285">Flavoprotein</keyword>
<dbReference type="InterPro" id="IPR005107">
    <property type="entry name" value="CO_DH_flav_C"/>
</dbReference>
<proteinExistence type="predicted"/>
<protein>
    <submittedName>
        <fullName evidence="5">FAD binding domain-containing protein</fullName>
    </submittedName>
</protein>
<dbReference type="SUPFAM" id="SSF55447">
    <property type="entry name" value="CO dehydrogenase flavoprotein C-terminal domain-like"/>
    <property type="match status" value="1"/>
</dbReference>
<evidence type="ECO:0000313" key="6">
    <source>
        <dbReference type="Proteomes" id="UP001596410"/>
    </source>
</evidence>
<organism evidence="5 6">
    <name type="scientific">Halobacillus seohaensis</name>
    <dbReference type="NCBI Taxonomy" id="447421"/>
    <lineage>
        <taxon>Bacteria</taxon>
        <taxon>Bacillati</taxon>
        <taxon>Bacillota</taxon>
        <taxon>Bacilli</taxon>
        <taxon>Bacillales</taxon>
        <taxon>Bacillaceae</taxon>
        <taxon>Halobacillus</taxon>
    </lineage>
</organism>
<dbReference type="PANTHER" id="PTHR42659:SF2">
    <property type="entry name" value="XANTHINE DEHYDROGENASE SUBUNIT C-RELATED"/>
    <property type="match status" value="1"/>
</dbReference>
<dbReference type="Gene3D" id="3.30.465.10">
    <property type="match status" value="1"/>
</dbReference>
<dbReference type="PANTHER" id="PTHR42659">
    <property type="entry name" value="XANTHINE DEHYDROGENASE SUBUNIT C-RELATED"/>
    <property type="match status" value="1"/>
</dbReference>
<dbReference type="InterPro" id="IPR051312">
    <property type="entry name" value="Diverse_Substr_Oxidored"/>
</dbReference>
<evidence type="ECO:0000256" key="2">
    <source>
        <dbReference type="ARBA" id="ARBA00022827"/>
    </source>
</evidence>
<gene>
    <name evidence="5" type="ORF">ACFQIC_18385</name>
</gene>
<dbReference type="InterPro" id="IPR036318">
    <property type="entry name" value="FAD-bd_PCMH-like_sf"/>
</dbReference>
<dbReference type="RefSeq" id="WP_204711617.1">
    <property type="nucleotide sequence ID" value="NZ_JBHSZV010000054.1"/>
</dbReference>
<dbReference type="Proteomes" id="UP001596410">
    <property type="component" value="Unassembled WGS sequence"/>
</dbReference>
<dbReference type="Gene3D" id="3.30.390.50">
    <property type="entry name" value="CO dehydrogenase flavoprotein, C-terminal domain"/>
    <property type="match status" value="1"/>
</dbReference>
<name>A0ABW2ES66_9BACI</name>
<dbReference type="InterPro" id="IPR016169">
    <property type="entry name" value="FAD-bd_PCMH_sub2"/>
</dbReference>
<evidence type="ECO:0000256" key="1">
    <source>
        <dbReference type="ARBA" id="ARBA00022630"/>
    </source>
</evidence>
<dbReference type="SUPFAM" id="SSF56176">
    <property type="entry name" value="FAD-binding/transporter-associated domain-like"/>
    <property type="match status" value="1"/>
</dbReference>